<dbReference type="PIRSF" id="PIRSF000709">
    <property type="entry name" value="6PFK_2-Ptase"/>
    <property type="match status" value="1"/>
</dbReference>
<organism evidence="11 12">
    <name type="scientific">Methyloceanibacter methanicus</name>
    <dbReference type="NCBI Taxonomy" id="1774968"/>
    <lineage>
        <taxon>Bacteria</taxon>
        <taxon>Pseudomonadati</taxon>
        <taxon>Pseudomonadota</taxon>
        <taxon>Alphaproteobacteria</taxon>
        <taxon>Hyphomicrobiales</taxon>
        <taxon>Hyphomicrobiaceae</taxon>
        <taxon>Methyloceanibacter</taxon>
    </lineage>
</organism>
<dbReference type="PROSITE" id="PS00175">
    <property type="entry name" value="PG_MUTASE"/>
    <property type="match status" value="1"/>
</dbReference>
<dbReference type="InterPro" id="IPR001345">
    <property type="entry name" value="PG/BPGM_mutase_AS"/>
</dbReference>
<dbReference type="STRING" id="1774968.AUC68_14770"/>
<dbReference type="Pfam" id="PF00300">
    <property type="entry name" value="His_Phos_1"/>
    <property type="match status" value="1"/>
</dbReference>
<name>A0A1E3W4S6_9HYPH</name>
<accession>A0A1E3W4S6</accession>
<evidence type="ECO:0000256" key="4">
    <source>
        <dbReference type="ARBA" id="ARBA00023152"/>
    </source>
</evidence>
<gene>
    <name evidence="6 11" type="primary">gpmA</name>
    <name evidence="11" type="ORF">AUC68_14770</name>
</gene>
<dbReference type="SUPFAM" id="SSF53254">
    <property type="entry name" value="Phosphoglycerate mutase-like"/>
    <property type="match status" value="1"/>
</dbReference>
<feature type="active site" description="Tele-phosphohistidine intermediate" evidence="6 7">
    <location>
        <position position="9"/>
    </location>
</feature>
<evidence type="ECO:0000256" key="2">
    <source>
        <dbReference type="ARBA" id="ARBA00006717"/>
    </source>
</evidence>
<feature type="binding site" evidence="6 8">
    <location>
        <begin position="87"/>
        <end position="90"/>
    </location>
    <ligand>
        <name>substrate</name>
    </ligand>
</feature>
<dbReference type="NCBIfam" id="TIGR01258">
    <property type="entry name" value="pgm_1"/>
    <property type="match status" value="1"/>
</dbReference>
<dbReference type="PANTHER" id="PTHR11931">
    <property type="entry name" value="PHOSPHOGLYCERATE MUTASE"/>
    <property type="match status" value="1"/>
</dbReference>
<comment type="subunit">
    <text evidence="6">Homodimer.</text>
</comment>
<evidence type="ECO:0000256" key="1">
    <source>
        <dbReference type="ARBA" id="ARBA00000380"/>
    </source>
</evidence>
<feature type="binding site" evidence="6 8">
    <location>
        <begin position="183"/>
        <end position="184"/>
    </location>
    <ligand>
        <name>substrate</name>
    </ligand>
</feature>
<feature type="binding site" evidence="6 8">
    <location>
        <begin position="114"/>
        <end position="115"/>
    </location>
    <ligand>
        <name>substrate</name>
    </ligand>
</feature>
<keyword evidence="4 6" id="KW-0324">Glycolysis</keyword>
<comment type="caution">
    <text evidence="6">Lacks conserved residue(s) required for the propagation of feature annotation.</text>
</comment>
<feature type="active site" description="Proton donor/acceptor" evidence="6 7">
    <location>
        <position position="87"/>
    </location>
</feature>
<evidence type="ECO:0000313" key="12">
    <source>
        <dbReference type="Proteomes" id="UP000094501"/>
    </source>
</evidence>
<keyword evidence="12" id="KW-1185">Reference proteome</keyword>
<dbReference type="GO" id="GO:0004619">
    <property type="term" value="F:phosphoglycerate mutase activity"/>
    <property type="evidence" value="ECO:0007669"/>
    <property type="project" value="UniProtKB-UniRule"/>
</dbReference>
<dbReference type="UniPathway" id="UPA00109">
    <property type="reaction ID" value="UER00186"/>
</dbReference>
<evidence type="ECO:0000256" key="9">
    <source>
        <dbReference type="PIRSR" id="PIRSR613078-3"/>
    </source>
</evidence>
<evidence type="ECO:0000313" key="11">
    <source>
        <dbReference type="EMBL" id="ODS00522.1"/>
    </source>
</evidence>
<dbReference type="InterPro" id="IPR013078">
    <property type="entry name" value="His_Pase_superF_clade-1"/>
</dbReference>
<evidence type="ECO:0000256" key="5">
    <source>
        <dbReference type="ARBA" id="ARBA00023235"/>
    </source>
</evidence>
<comment type="pathway">
    <text evidence="6 10">Carbohydrate degradation; glycolysis; pyruvate from D-glyceraldehyde 3-phosphate: step 3/5.</text>
</comment>
<feature type="binding site" evidence="6 8">
    <location>
        <position position="60"/>
    </location>
    <ligand>
        <name>substrate</name>
    </ligand>
</feature>
<keyword evidence="3 6" id="KW-0312">Gluconeogenesis</keyword>
<evidence type="ECO:0000256" key="8">
    <source>
        <dbReference type="PIRSR" id="PIRSR613078-2"/>
    </source>
</evidence>
<dbReference type="CDD" id="cd07067">
    <property type="entry name" value="HP_PGM_like"/>
    <property type="match status" value="1"/>
</dbReference>
<evidence type="ECO:0000256" key="7">
    <source>
        <dbReference type="PIRSR" id="PIRSR613078-1"/>
    </source>
</evidence>
<dbReference type="AlphaFoldDB" id="A0A1E3W4S6"/>
<dbReference type="EC" id="5.4.2.11" evidence="6 10"/>
<dbReference type="Gene3D" id="3.40.50.1240">
    <property type="entry name" value="Phosphoglycerate mutase-like"/>
    <property type="match status" value="1"/>
</dbReference>
<feature type="binding site" evidence="6 8">
    <location>
        <begin position="8"/>
        <end position="15"/>
    </location>
    <ligand>
        <name>substrate</name>
    </ligand>
</feature>
<dbReference type="FunFam" id="3.40.50.1240:FF:000003">
    <property type="entry name" value="2,3-bisphosphoglycerate-dependent phosphoglycerate mutase"/>
    <property type="match status" value="1"/>
</dbReference>
<dbReference type="GO" id="GO:0006096">
    <property type="term" value="P:glycolytic process"/>
    <property type="evidence" value="ECO:0007669"/>
    <property type="project" value="UniProtKB-UniRule"/>
</dbReference>
<dbReference type="HAMAP" id="MF_01039">
    <property type="entry name" value="PGAM_GpmA"/>
    <property type="match status" value="1"/>
</dbReference>
<sequence>MPRLILLRHGQSVWNRDAIFTGWTDVDLCDNGIEEARHAAELLRTHDIHFDQCFTSYLHRAIHTLWIVLEALDMTWLPVERNWRLNERHYGALQGRKRDVVMEEVGPEQLHIWRRSYAVQPPALTEDDPRFPGNQRKYAKVPQRHLPLTESLKDTVSRVLPFWQERVEPVMMQGGTPLIAAHGNSLRGLIKYLDGISDEDIPSLEVPTGKPLVYDLDEGLRTIRSFYLEDGQEPHRLPKARAAPSTA</sequence>
<comment type="caution">
    <text evidence="11">The sequence shown here is derived from an EMBL/GenBank/DDBJ whole genome shotgun (WGS) entry which is preliminary data.</text>
</comment>
<evidence type="ECO:0000256" key="10">
    <source>
        <dbReference type="RuleBase" id="RU004512"/>
    </source>
</evidence>
<feature type="site" description="Transition state stabilizer" evidence="6 9">
    <location>
        <position position="182"/>
    </location>
</feature>
<dbReference type="OrthoDB" id="9781415at2"/>
<protein>
    <recommendedName>
        <fullName evidence="6 10">2,3-bisphosphoglycerate-dependent phosphoglycerate mutase</fullName>
        <shortName evidence="6">BPG-dependent PGAM</shortName>
        <shortName evidence="6">PGAM</shortName>
        <shortName evidence="6">Phosphoglyceromutase</shortName>
        <shortName evidence="6">dPGM</shortName>
        <ecNumber evidence="6 10">5.4.2.11</ecNumber>
    </recommendedName>
</protein>
<comment type="catalytic activity">
    <reaction evidence="1 6 10">
        <text>(2R)-2-phosphoglycerate = (2R)-3-phosphoglycerate</text>
        <dbReference type="Rhea" id="RHEA:15901"/>
        <dbReference type="ChEBI" id="CHEBI:58272"/>
        <dbReference type="ChEBI" id="CHEBI:58289"/>
        <dbReference type="EC" id="5.4.2.11"/>
    </reaction>
</comment>
<comment type="function">
    <text evidence="6 10">Catalyzes the interconversion of 2-phosphoglycerate and 3-phosphoglycerate.</text>
</comment>
<dbReference type="InterPro" id="IPR029033">
    <property type="entry name" value="His_PPase_superfam"/>
</dbReference>
<evidence type="ECO:0000256" key="6">
    <source>
        <dbReference type="HAMAP-Rule" id="MF_01039"/>
    </source>
</evidence>
<dbReference type="EMBL" id="LPWG01000005">
    <property type="protein sequence ID" value="ODS00522.1"/>
    <property type="molecule type" value="Genomic_DNA"/>
</dbReference>
<dbReference type="Proteomes" id="UP000094501">
    <property type="component" value="Unassembled WGS sequence"/>
</dbReference>
<proteinExistence type="inferred from homology"/>
<evidence type="ECO:0000256" key="3">
    <source>
        <dbReference type="ARBA" id="ARBA00022432"/>
    </source>
</evidence>
<dbReference type="GO" id="GO:0006094">
    <property type="term" value="P:gluconeogenesis"/>
    <property type="evidence" value="ECO:0007669"/>
    <property type="project" value="UniProtKB-UniRule"/>
</dbReference>
<keyword evidence="5 6" id="KW-0413">Isomerase</keyword>
<reference evidence="11 12" key="1">
    <citation type="journal article" date="2016" name="Environ. Microbiol.">
        <title>New Methyloceanibacter diversity from North Sea sediments includes methanotroph containing solely the soluble methane monooxygenase.</title>
        <authorList>
            <person name="Vekeman B."/>
            <person name="Kerckhof F.M."/>
            <person name="Cremers G."/>
            <person name="de Vos P."/>
            <person name="Vandamme P."/>
            <person name="Boon N."/>
            <person name="Op den Camp H.J."/>
            <person name="Heylen K."/>
        </authorList>
    </citation>
    <scope>NUCLEOTIDE SEQUENCE [LARGE SCALE GENOMIC DNA]</scope>
    <source>
        <strain evidence="11 12">R-67174</strain>
    </source>
</reference>
<feature type="binding site" evidence="6 8">
    <location>
        <begin position="21"/>
        <end position="22"/>
    </location>
    <ligand>
        <name>substrate</name>
    </ligand>
</feature>
<dbReference type="RefSeq" id="WP_069436425.1">
    <property type="nucleotide sequence ID" value="NZ_LPWG01000005.1"/>
</dbReference>
<comment type="similarity">
    <text evidence="2 6">Belongs to the phosphoglycerate mutase family. BPG-dependent PGAM subfamily.</text>
</comment>
<dbReference type="SMART" id="SM00855">
    <property type="entry name" value="PGAM"/>
    <property type="match status" value="1"/>
</dbReference>
<dbReference type="NCBIfam" id="NF010713">
    <property type="entry name" value="PRK14115.1"/>
    <property type="match status" value="1"/>
</dbReference>
<dbReference type="InterPro" id="IPR005952">
    <property type="entry name" value="Phosphogly_mut1"/>
</dbReference>